<feature type="transmembrane region" description="Helical" evidence="2">
    <location>
        <begin position="47"/>
        <end position="71"/>
    </location>
</feature>
<reference evidence="4" key="1">
    <citation type="submission" date="2021-01" db="EMBL/GenBank/DDBJ databases">
        <authorList>
            <person name="Corre E."/>
            <person name="Pelletier E."/>
            <person name="Niang G."/>
            <person name="Scheremetjew M."/>
            <person name="Finn R."/>
            <person name="Kale V."/>
            <person name="Holt S."/>
            <person name="Cochrane G."/>
            <person name="Meng A."/>
            <person name="Brown T."/>
            <person name="Cohen L."/>
        </authorList>
    </citation>
    <scope>NUCLEOTIDE SEQUENCE</scope>
    <source>
        <strain evidence="4">CCMP1381</strain>
    </source>
</reference>
<protein>
    <submittedName>
        <fullName evidence="4">Uncharacterized protein</fullName>
    </submittedName>
</protein>
<sequence length="135" mass="15194">MLFSAIALMLTSLEVGVATPARQEHVSPSSSPTTFRQGHDSETEWQHVSIAATVIIMTISLFGVIWAYRIYKRRVSQGMRIPFGKPSRPRAPLPSQAIDDREKQQTPLLGQRSREMQTRSQSSPCRPDKIPCLPY</sequence>
<name>A0A7S2G204_9STRA</name>
<keyword evidence="2" id="KW-0472">Membrane</keyword>
<feature type="signal peptide" evidence="3">
    <location>
        <begin position="1"/>
        <end position="18"/>
    </location>
</feature>
<evidence type="ECO:0000256" key="3">
    <source>
        <dbReference type="SAM" id="SignalP"/>
    </source>
</evidence>
<dbReference type="AlphaFoldDB" id="A0A7S2G204"/>
<evidence type="ECO:0000256" key="1">
    <source>
        <dbReference type="SAM" id="MobiDB-lite"/>
    </source>
</evidence>
<feature type="chain" id="PRO_5030959375" evidence="3">
    <location>
        <begin position="19"/>
        <end position="135"/>
    </location>
</feature>
<evidence type="ECO:0000256" key="2">
    <source>
        <dbReference type="SAM" id="Phobius"/>
    </source>
</evidence>
<keyword evidence="2" id="KW-0812">Transmembrane</keyword>
<gene>
    <name evidence="4" type="ORF">DSPE1174_LOCUS15293</name>
</gene>
<evidence type="ECO:0000313" key="4">
    <source>
        <dbReference type="EMBL" id="CAD9427954.1"/>
    </source>
</evidence>
<proteinExistence type="predicted"/>
<accession>A0A7S2G204</accession>
<organism evidence="4">
    <name type="scientific">Octactis speculum</name>
    <dbReference type="NCBI Taxonomy" id="3111310"/>
    <lineage>
        <taxon>Eukaryota</taxon>
        <taxon>Sar</taxon>
        <taxon>Stramenopiles</taxon>
        <taxon>Ochrophyta</taxon>
        <taxon>Dictyochophyceae</taxon>
        <taxon>Dictyochales</taxon>
        <taxon>Dictyochaceae</taxon>
        <taxon>Octactis</taxon>
    </lineage>
</organism>
<keyword evidence="2" id="KW-1133">Transmembrane helix</keyword>
<feature type="region of interest" description="Disordered" evidence="1">
    <location>
        <begin position="80"/>
        <end position="135"/>
    </location>
</feature>
<keyword evidence="3" id="KW-0732">Signal</keyword>
<dbReference type="EMBL" id="HBGS01030009">
    <property type="protein sequence ID" value="CAD9427954.1"/>
    <property type="molecule type" value="Transcribed_RNA"/>
</dbReference>